<dbReference type="PRINTS" id="PR01245">
    <property type="entry name" value="RAD1REC1"/>
</dbReference>
<evidence type="ECO:0000256" key="2">
    <source>
        <dbReference type="ARBA" id="ARBA00010991"/>
    </source>
</evidence>
<dbReference type="EMBL" id="JBJJXI010000032">
    <property type="protein sequence ID" value="KAL3402878.1"/>
    <property type="molecule type" value="Genomic_DNA"/>
</dbReference>
<proteinExistence type="inferred from homology"/>
<keyword evidence="3" id="KW-0227">DNA damage</keyword>
<keyword evidence="7" id="KW-1185">Reference proteome</keyword>
<comment type="similarity">
    <text evidence="2">Belongs to the rad1 family.</text>
</comment>
<protein>
    <recommendedName>
        <fullName evidence="8">Cell cycle checkpoint protein RAD1</fullName>
    </recommendedName>
</protein>
<organism evidence="6 7">
    <name type="scientific">Trichogramma kaykai</name>
    <dbReference type="NCBI Taxonomy" id="54128"/>
    <lineage>
        <taxon>Eukaryota</taxon>
        <taxon>Metazoa</taxon>
        <taxon>Ecdysozoa</taxon>
        <taxon>Arthropoda</taxon>
        <taxon>Hexapoda</taxon>
        <taxon>Insecta</taxon>
        <taxon>Pterygota</taxon>
        <taxon>Neoptera</taxon>
        <taxon>Endopterygota</taxon>
        <taxon>Hymenoptera</taxon>
        <taxon>Apocrita</taxon>
        <taxon>Proctotrupomorpha</taxon>
        <taxon>Chalcidoidea</taxon>
        <taxon>Trichogrammatidae</taxon>
        <taxon>Trichogramma</taxon>
    </lineage>
</organism>
<accession>A0ABD2XBY4</accession>
<dbReference type="CDD" id="cd00577">
    <property type="entry name" value="PCNA"/>
    <property type="match status" value="1"/>
</dbReference>
<evidence type="ECO:0000256" key="1">
    <source>
        <dbReference type="ARBA" id="ARBA00004123"/>
    </source>
</evidence>
<comment type="caution">
    <text evidence="6">The sequence shown here is derived from an EMBL/GenBank/DDBJ whole genome shotgun (WGS) entry which is preliminary data.</text>
</comment>
<dbReference type="InterPro" id="IPR046938">
    <property type="entry name" value="DNA_clamp_sf"/>
</dbReference>
<dbReference type="InterPro" id="IPR003021">
    <property type="entry name" value="Rad1_Rec1_Rad17"/>
</dbReference>
<reference evidence="6 7" key="1">
    <citation type="journal article" date="2024" name="bioRxiv">
        <title>A reference genome for Trichogramma kaykai: A tiny desert-dwelling parasitoid wasp with competing sex-ratio distorters.</title>
        <authorList>
            <person name="Culotta J."/>
            <person name="Lindsey A.R."/>
        </authorList>
    </citation>
    <scope>NUCLEOTIDE SEQUENCE [LARGE SCALE GENOMIC DNA]</scope>
    <source>
        <strain evidence="6 7">KSX58</strain>
    </source>
</reference>
<evidence type="ECO:0000256" key="3">
    <source>
        <dbReference type="ARBA" id="ARBA00022763"/>
    </source>
</evidence>
<gene>
    <name evidence="6" type="ORF">TKK_004044</name>
</gene>
<dbReference type="Proteomes" id="UP001627154">
    <property type="component" value="Unassembled WGS sequence"/>
</dbReference>
<dbReference type="Gene3D" id="3.70.10.10">
    <property type="match status" value="1"/>
</dbReference>
<dbReference type="PRINTS" id="PR01246">
    <property type="entry name" value="RAD1REPAIR"/>
</dbReference>
<evidence type="ECO:0000313" key="7">
    <source>
        <dbReference type="Proteomes" id="UP001627154"/>
    </source>
</evidence>
<name>A0ABD2XBY4_9HYME</name>
<evidence type="ECO:0000256" key="5">
    <source>
        <dbReference type="ARBA" id="ARBA00023242"/>
    </source>
</evidence>
<dbReference type="PANTHER" id="PTHR10870">
    <property type="entry name" value="CELL CYCLE CHECKPOINT PROTEIN RAD1"/>
    <property type="match status" value="1"/>
</dbReference>
<dbReference type="GO" id="GO:0005634">
    <property type="term" value="C:nucleus"/>
    <property type="evidence" value="ECO:0007669"/>
    <property type="project" value="UniProtKB-SubCell"/>
</dbReference>
<keyword evidence="5" id="KW-0539">Nucleus</keyword>
<comment type="subcellular location">
    <subcellularLocation>
        <location evidence="1">Nucleus</location>
    </subcellularLocation>
</comment>
<dbReference type="AlphaFoldDB" id="A0ABD2XBY4"/>
<dbReference type="PANTHER" id="PTHR10870:SF0">
    <property type="entry name" value="CELL CYCLE CHECKPOINT PROTEIN RAD1"/>
    <property type="match status" value="1"/>
</dbReference>
<sequence length="288" mass="32646">MTTDYKLIAKLGNLKTVIQLLRAVNFKESATCYGSKNGLKLTVEEAKCMQASAYIPIQLFEEYTLTEDIIFRINLNVFVECLSMFWSNINTTGSTTSLEMHYKVNTQIIQGEIFINKIFYQGVGHPVTILIEEDGVVVDCSLKTQEPDEILDFDLDPETVINKVLLHSELLKDVLAELDPTSNHLELLLSPKSPYFMISTKGLAGECHVQMPHNTEMIETFQCKKEAKSKYLLPHIKPAMKAMLCSNKVSLRTNESGLLCFQYMIKTDDGVNCFIEYYISPLINDDDD</sequence>
<dbReference type="InterPro" id="IPR003011">
    <property type="entry name" value="Cell_cycle_checkpoint_Rad1"/>
</dbReference>
<evidence type="ECO:0000313" key="6">
    <source>
        <dbReference type="EMBL" id="KAL3402878.1"/>
    </source>
</evidence>
<evidence type="ECO:0000256" key="4">
    <source>
        <dbReference type="ARBA" id="ARBA00023204"/>
    </source>
</evidence>
<dbReference type="GO" id="GO:0006281">
    <property type="term" value="P:DNA repair"/>
    <property type="evidence" value="ECO:0007669"/>
    <property type="project" value="UniProtKB-KW"/>
</dbReference>
<dbReference type="SUPFAM" id="SSF55979">
    <property type="entry name" value="DNA clamp"/>
    <property type="match status" value="1"/>
</dbReference>
<evidence type="ECO:0008006" key="8">
    <source>
        <dbReference type="Google" id="ProtNLM"/>
    </source>
</evidence>
<dbReference type="Pfam" id="PF02144">
    <property type="entry name" value="Rad1"/>
    <property type="match status" value="1"/>
</dbReference>
<keyword evidence="4" id="KW-0234">DNA repair</keyword>